<evidence type="ECO:0000256" key="2">
    <source>
        <dbReference type="ARBA" id="ARBA00007599"/>
    </source>
</evidence>
<dbReference type="Proteomes" id="UP000051012">
    <property type="component" value="Unassembled WGS sequence"/>
</dbReference>
<dbReference type="EMBL" id="LJNI01000118">
    <property type="protein sequence ID" value="KPJ71844.1"/>
    <property type="molecule type" value="Genomic_DNA"/>
</dbReference>
<dbReference type="Pfam" id="PF02367">
    <property type="entry name" value="TsaE"/>
    <property type="match status" value="1"/>
</dbReference>
<dbReference type="GO" id="GO:0046872">
    <property type="term" value="F:metal ion binding"/>
    <property type="evidence" value="ECO:0007669"/>
    <property type="project" value="UniProtKB-KW"/>
</dbReference>
<dbReference type="SUPFAM" id="SSF52540">
    <property type="entry name" value="P-loop containing nucleoside triphosphate hydrolases"/>
    <property type="match status" value="1"/>
</dbReference>
<evidence type="ECO:0000256" key="8">
    <source>
        <dbReference type="ARBA" id="ARBA00022840"/>
    </source>
</evidence>
<dbReference type="PANTHER" id="PTHR33540">
    <property type="entry name" value="TRNA THREONYLCARBAMOYLADENOSINE BIOSYNTHESIS PROTEIN TSAE"/>
    <property type="match status" value="1"/>
</dbReference>
<sequence length="142" mass="15973">MLNKKQRTIVTTHSPQETIALGKNIANRLKQGDVIYLYGDLGSGKTVFTKGVCQGLGVTEEVTSSSFVIATEYKGRVPISHVDLYRLDHVETTSLPIDEYLLDNGITIIEWADRIRDTDGFRVTIEIKGKNTREITIEDFRN</sequence>
<evidence type="ECO:0000256" key="3">
    <source>
        <dbReference type="ARBA" id="ARBA00019010"/>
    </source>
</evidence>
<proteinExistence type="inferred from homology"/>
<dbReference type="GO" id="GO:0005524">
    <property type="term" value="F:ATP binding"/>
    <property type="evidence" value="ECO:0007669"/>
    <property type="project" value="UniProtKB-KW"/>
</dbReference>
<comment type="subcellular location">
    <subcellularLocation>
        <location evidence="1">Cytoplasm</location>
    </subcellularLocation>
</comment>
<evidence type="ECO:0000256" key="6">
    <source>
        <dbReference type="ARBA" id="ARBA00022723"/>
    </source>
</evidence>
<reference evidence="11 12" key="1">
    <citation type="journal article" date="2015" name="Microbiome">
        <title>Genomic resolution of linkages in carbon, nitrogen, and sulfur cycling among widespread estuary sediment bacteria.</title>
        <authorList>
            <person name="Baker B.J."/>
            <person name="Lazar C.S."/>
            <person name="Teske A.P."/>
            <person name="Dick G.J."/>
        </authorList>
    </citation>
    <scope>NUCLEOTIDE SEQUENCE [LARGE SCALE GENOMIC DNA]</scope>
    <source>
        <strain evidence="11">DG_78</strain>
    </source>
</reference>
<evidence type="ECO:0000313" key="11">
    <source>
        <dbReference type="EMBL" id="KPJ71844.1"/>
    </source>
</evidence>
<keyword evidence="9" id="KW-0460">Magnesium</keyword>
<keyword evidence="7" id="KW-0547">Nucleotide-binding</keyword>
<dbReference type="InterPro" id="IPR003442">
    <property type="entry name" value="T6A_TsaE"/>
</dbReference>
<dbReference type="Gene3D" id="3.40.50.300">
    <property type="entry name" value="P-loop containing nucleotide triphosphate hydrolases"/>
    <property type="match status" value="1"/>
</dbReference>
<keyword evidence="6" id="KW-0479">Metal-binding</keyword>
<dbReference type="InterPro" id="IPR027417">
    <property type="entry name" value="P-loop_NTPase"/>
</dbReference>
<dbReference type="NCBIfam" id="TIGR00150">
    <property type="entry name" value="T6A_YjeE"/>
    <property type="match status" value="1"/>
</dbReference>
<organism evidence="11 12">
    <name type="scientific">candidate division TA06 bacterium DG_78</name>
    <dbReference type="NCBI Taxonomy" id="1703772"/>
    <lineage>
        <taxon>Bacteria</taxon>
        <taxon>Bacteria division TA06</taxon>
    </lineage>
</organism>
<comment type="caution">
    <text evidence="11">The sequence shown here is derived from an EMBL/GenBank/DDBJ whole genome shotgun (WGS) entry which is preliminary data.</text>
</comment>
<accession>A0A0S7YB30</accession>
<dbReference type="GO" id="GO:0002949">
    <property type="term" value="P:tRNA threonylcarbamoyladenosine modification"/>
    <property type="evidence" value="ECO:0007669"/>
    <property type="project" value="InterPro"/>
</dbReference>
<evidence type="ECO:0000256" key="1">
    <source>
        <dbReference type="ARBA" id="ARBA00004496"/>
    </source>
</evidence>
<gene>
    <name evidence="11" type="ORF">AMJ52_08290</name>
</gene>
<dbReference type="AlphaFoldDB" id="A0A0S7YB30"/>
<evidence type="ECO:0000256" key="10">
    <source>
        <dbReference type="ARBA" id="ARBA00032441"/>
    </source>
</evidence>
<evidence type="ECO:0000313" key="12">
    <source>
        <dbReference type="Proteomes" id="UP000051012"/>
    </source>
</evidence>
<evidence type="ECO:0000256" key="5">
    <source>
        <dbReference type="ARBA" id="ARBA00022694"/>
    </source>
</evidence>
<name>A0A0S7YB30_UNCT6</name>
<protein>
    <recommendedName>
        <fullName evidence="3">tRNA threonylcarbamoyladenosine biosynthesis protein TsaE</fullName>
    </recommendedName>
    <alternativeName>
        <fullName evidence="10">t(6)A37 threonylcarbamoyladenosine biosynthesis protein TsaE</fullName>
    </alternativeName>
</protein>
<keyword evidence="4" id="KW-0963">Cytoplasm</keyword>
<keyword evidence="8" id="KW-0067">ATP-binding</keyword>
<evidence type="ECO:0000256" key="9">
    <source>
        <dbReference type="ARBA" id="ARBA00022842"/>
    </source>
</evidence>
<dbReference type="PANTHER" id="PTHR33540:SF2">
    <property type="entry name" value="TRNA THREONYLCARBAMOYLADENOSINE BIOSYNTHESIS PROTEIN TSAE"/>
    <property type="match status" value="1"/>
</dbReference>
<evidence type="ECO:0000256" key="4">
    <source>
        <dbReference type="ARBA" id="ARBA00022490"/>
    </source>
</evidence>
<comment type="similarity">
    <text evidence="2">Belongs to the TsaE family.</text>
</comment>
<dbReference type="GO" id="GO:0005737">
    <property type="term" value="C:cytoplasm"/>
    <property type="evidence" value="ECO:0007669"/>
    <property type="project" value="UniProtKB-SubCell"/>
</dbReference>
<keyword evidence="5" id="KW-0819">tRNA processing</keyword>
<evidence type="ECO:0000256" key="7">
    <source>
        <dbReference type="ARBA" id="ARBA00022741"/>
    </source>
</evidence>
<dbReference type="PATRIC" id="fig|1703772.3.peg.568"/>